<evidence type="ECO:0000259" key="7">
    <source>
        <dbReference type="Pfam" id="PF07731"/>
    </source>
</evidence>
<feature type="domain" description="Plastocyanin-like" evidence="8">
    <location>
        <begin position="81"/>
        <end position="195"/>
    </location>
</feature>
<dbReference type="GO" id="GO:0005507">
    <property type="term" value="F:copper ion binding"/>
    <property type="evidence" value="ECO:0007669"/>
    <property type="project" value="InterPro"/>
</dbReference>
<comment type="caution">
    <text evidence="9">The sequence shown here is derived from an EMBL/GenBank/DDBJ whole genome shotgun (WGS) entry which is preliminary data.</text>
</comment>
<gene>
    <name evidence="9" type="ORF">HDU87_004146</name>
</gene>
<comment type="similarity">
    <text evidence="1">Belongs to the multicopper oxidase family.</text>
</comment>
<feature type="transmembrane region" description="Helical" evidence="5">
    <location>
        <begin position="37"/>
        <end position="55"/>
    </location>
</feature>
<evidence type="ECO:0000259" key="6">
    <source>
        <dbReference type="Pfam" id="PF00394"/>
    </source>
</evidence>
<dbReference type="FunFam" id="2.60.40.420:FF:000045">
    <property type="entry name" value="Laccase 2"/>
    <property type="match status" value="1"/>
</dbReference>
<evidence type="ECO:0000256" key="4">
    <source>
        <dbReference type="ARBA" id="ARBA00023008"/>
    </source>
</evidence>
<organism evidence="9 10">
    <name type="scientific">Geranomyces variabilis</name>
    <dbReference type="NCBI Taxonomy" id="109894"/>
    <lineage>
        <taxon>Eukaryota</taxon>
        <taxon>Fungi</taxon>
        <taxon>Fungi incertae sedis</taxon>
        <taxon>Chytridiomycota</taxon>
        <taxon>Chytridiomycota incertae sedis</taxon>
        <taxon>Chytridiomycetes</taxon>
        <taxon>Spizellomycetales</taxon>
        <taxon>Powellomycetaceae</taxon>
        <taxon>Geranomyces</taxon>
    </lineage>
</organism>
<keyword evidence="10" id="KW-1185">Reference proteome</keyword>
<dbReference type="Pfam" id="PF07732">
    <property type="entry name" value="Cu-oxidase_3"/>
    <property type="match status" value="1"/>
</dbReference>
<evidence type="ECO:0000256" key="1">
    <source>
        <dbReference type="ARBA" id="ARBA00010609"/>
    </source>
</evidence>
<dbReference type="AlphaFoldDB" id="A0AAD5TR20"/>
<keyword evidence="4" id="KW-0186">Copper</keyword>
<evidence type="ECO:0008006" key="11">
    <source>
        <dbReference type="Google" id="ProtNLM"/>
    </source>
</evidence>
<dbReference type="SUPFAM" id="SSF49503">
    <property type="entry name" value="Cupredoxins"/>
    <property type="match status" value="3"/>
</dbReference>
<keyword evidence="2" id="KW-0479">Metal-binding</keyword>
<dbReference type="Proteomes" id="UP001212152">
    <property type="component" value="Unassembled WGS sequence"/>
</dbReference>
<dbReference type="Pfam" id="PF07731">
    <property type="entry name" value="Cu-oxidase_2"/>
    <property type="match status" value="1"/>
</dbReference>
<evidence type="ECO:0000313" key="9">
    <source>
        <dbReference type="EMBL" id="KAJ3184741.1"/>
    </source>
</evidence>
<evidence type="ECO:0000256" key="2">
    <source>
        <dbReference type="ARBA" id="ARBA00022723"/>
    </source>
</evidence>
<evidence type="ECO:0000313" key="10">
    <source>
        <dbReference type="Proteomes" id="UP001212152"/>
    </source>
</evidence>
<dbReference type="Gene3D" id="2.60.40.420">
    <property type="entry name" value="Cupredoxins - blue copper proteins"/>
    <property type="match status" value="3"/>
</dbReference>
<keyword evidence="5" id="KW-0472">Membrane</keyword>
<dbReference type="InterPro" id="IPR002355">
    <property type="entry name" value="Cu_oxidase_Cu_BS"/>
</dbReference>
<dbReference type="InterPro" id="IPR011706">
    <property type="entry name" value="Cu-oxidase_C"/>
</dbReference>
<dbReference type="PROSITE" id="PS00080">
    <property type="entry name" value="MULTICOPPER_OXIDASE2"/>
    <property type="match status" value="1"/>
</dbReference>
<dbReference type="PROSITE" id="PS00079">
    <property type="entry name" value="MULTICOPPER_OXIDASE1"/>
    <property type="match status" value="2"/>
</dbReference>
<proteinExistence type="inferred from homology"/>
<name>A0AAD5TR20_9FUNG</name>
<keyword evidence="5" id="KW-0812">Transmembrane</keyword>
<dbReference type="GO" id="GO:0016491">
    <property type="term" value="F:oxidoreductase activity"/>
    <property type="evidence" value="ECO:0007669"/>
    <property type="project" value="UniProtKB-KW"/>
</dbReference>
<keyword evidence="3" id="KW-0560">Oxidoreductase</keyword>
<protein>
    <recommendedName>
        <fullName evidence="11">Multicopper oxidase</fullName>
    </recommendedName>
</protein>
<dbReference type="InterPro" id="IPR033138">
    <property type="entry name" value="Cu_oxidase_CS"/>
</dbReference>
<dbReference type="InterPro" id="IPR008972">
    <property type="entry name" value="Cupredoxin"/>
</dbReference>
<feature type="domain" description="Plastocyanin-like" evidence="6">
    <location>
        <begin position="206"/>
        <end position="373"/>
    </location>
</feature>
<dbReference type="Pfam" id="PF00394">
    <property type="entry name" value="Cu-oxidase"/>
    <property type="match status" value="1"/>
</dbReference>
<dbReference type="CDD" id="cd04205">
    <property type="entry name" value="CuRO_2_LCC_like"/>
    <property type="match status" value="1"/>
</dbReference>
<keyword evidence="5" id="KW-1133">Transmembrane helix</keyword>
<dbReference type="InterPro" id="IPR001117">
    <property type="entry name" value="Cu-oxidase_2nd"/>
</dbReference>
<evidence type="ECO:0000256" key="3">
    <source>
        <dbReference type="ARBA" id="ARBA00023002"/>
    </source>
</evidence>
<dbReference type="PANTHER" id="PTHR11709">
    <property type="entry name" value="MULTI-COPPER OXIDASE"/>
    <property type="match status" value="1"/>
</dbReference>
<dbReference type="InterPro" id="IPR045087">
    <property type="entry name" value="Cu-oxidase_fam"/>
</dbReference>
<dbReference type="InterPro" id="IPR011707">
    <property type="entry name" value="Cu-oxidase-like_N"/>
</dbReference>
<dbReference type="EMBL" id="JADGJQ010000003">
    <property type="protein sequence ID" value="KAJ3184741.1"/>
    <property type="molecule type" value="Genomic_DNA"/>
</dbReference>
<sequence length="605" mass="66355">MPADSTQPSKAQAATVKTKVKAKASSGGSFSLLSSKGLLFSAAIALAIALFAFPNESPVSLRRRRAPYFMPVTRDYYWVVTNFTAAPDGVTRTVLGINHSLGSDNLIEANLGDRIRVHVTNGLNVPTSIHWHGLFQYGSNIMDGPSGVTQCPIPAGHSFIYDFVVNQSGSYWWHSHYRAQYVDGLRGPMIIHGPQDHTKYSYAAEQTIQLADWYHSVSEDLLAGYLYPGSDGAEPVPDSILINGHGIYDCKYAAPNQRCQPQNPASVMARFVVQPSMTYRFRVISTSAFTAYNFSIDNHQLTIIETDGVDVVPYTVDRITVNNGQRYSVLVTMSARGPNAYIRAIALYNAPWTASANSAGYNTNGAAILQYSGQPVPPLPATVMPKKFVDFNQMLVKSLPAAAAPSKVDHNVPISFFFDTVAPDTIQRAYVSFNYDSSNAHTFQKPNPAILYSLLHDNVNPANLSPNLNIVQLAAGESVQLQIINYDGGEHPWHLHGHTFWIMGQGQANDTSQIPTTFPATQANPPRRDVITLAPCQLTETDDCAPNSFGYTVLRFVADNPGVWFFHCHIEWHVEAGLDMVFVEALPQLKKAQGMLPASYTSMCA</sequence>
<evidence type="ECO:0000259" key="8">
    <source>
        <dbReference type="Pfam" id="PF07732"/>
    </source>
</evidence>
<accession>A0AAD5TR20</accession>
<dbReference type="PANTHER" id="PTHR11709:SF511">
    <property type="entry name" value="LACCASE"/>
    <property type="match status" value="1"/>
</dbReference>
<evidence type="ECO:0000256" key="5">
    <source>
        <dbReference type="SAM" id="Phobius"/>
    </source>
</evidence>
<feature type="domain" description="Plastocyanin-like" evidence="7">
    <location>
        <begin position="449"/>
        <end position="585"/>
    </location>
</feature>
<reference evidence="9" key="1">
    <citation type="submission" date="2020-05" db="EMBL/GenBank/DDBJ databases">
        <title>Phylogenomic resolution of chytrid fungi.</title>
        <authorList>
            <person name="Stajich J.E."/>
            <person name="Amses K."/>
            <person name="Simmons R."/>
            <person name="Seto K."/>
            <person name="Myers J."/>
            <person name="Bonds A."/>
            <person name="Quandt C.A."/>
            <person name="Barry K."/>
            <person name="Liu P."/>
            <person name="Grigoriev I."/>
            <person name="Longcore J.E."/>
            <person name="James T.Y."/>
        </authorList>
    </citation>
    <scope>NUCLEOTIDE SEQUENCE</scope>
    <source>
        <strain evidence="9">JEL0379</strain>
    </source>
</reference>